<dbReference type="Pfam" id="PF14310">
    <property type="entry name" value="Fn3-like"/>
    <property type="match status" value="1"/>
</dbReference>
<protein>
    <submittedName>
        <fullName evidence="5">Glycoside hydrolase family 3 C-terminal domain-containing protein</fullName>
    </submittedName>
</protein>
<evidence type="ECO:0000256" key="2">
    <source>
        <dbReference type="ARBA" id="ARBA00022729"/>
    </source>
</evidence>
<evidence type="ECO:0000313" key="5">
    <source>
        <dbReference type="EMBL" id="MFC0624033.1"/>
    </source>
</evidence>
<reference evidence="5 6" key="1">
    <citation type="submission" date="2024-09" db="EMBL/GenBank/DDBJ databases">
        <authorList>
            <person name="Sun Q."/>
            <person name="Mori K."/>
        </authorList>
    </citation>
    <scope>NUCLEOTIDE SEQUENCE [LARGE SCALE GENOMIC DNA]</scope>
    <source>
        <strain evidence="5 6">CGMCC 1.15906</strain>
    </source>
</reference>
<evidence type="ECO:0000259" key="4">
    <source>
        <dbReference type="PROSITE" id="PS51175"/>
    </source>
</evidence>
<dbReference type="RefSeq" id="WP_380044761.1">
    <property type="nucleotide sequence ID" value="NZ_JBHLTC010000008.1"/>
</dbReference>
<dbReference type="InterPro" id="IPR008979">
    <property type="entry name" value="Galactose-bd-like_sf"/>
</dbReference>
<dbReference type="PANTHER" id="PTHR42721">
    <property type="entry name" value="SUGAR HYDROLASE-RELATED"/>
    <property type="match status" value="1"/>
</dbReference>
<dbReference type="InterPro" id="IPR013783">
    <property type="entry name" value="Ig-like_fold"/>
</dbReference>
<dbReference type="Gene3D" id="2.60.120.380">
    <property type="match status" value="1"/>
</dbReference>
<dbReference type="InterPro" id="IPR006584">
    <property type="entry name" value="Cellulose-bd_IV"/>
</dbReference>
<dbReference type="PRINTS" id="PR00133">
    <property type="entry name" value="GLHYDRLASE3"/>
</dbReference>
<evidence type="ECO:0000256" key="1">
    <source>
        <dbReference type="ARBA" id="ARBA00005336"/>
    </source>
</evidence>
<proteinExistence type="inferred from homology"/>
<dbReference type="InterPro" id="IPR005084">
    <property type="entry name" value="CBM6"/>
</dbReference>
<dbReference type="Gene3D" id="2.60.40.10">
    <property type="entry name" value="Immunoglobulins"/>
    <property type="match status" value="1"/>
</dbReference>
<dbReference type="SUPFAM" id="SSF51445">
    <property type="entry name" value="(Trans)glycosidases"/>
    <property type="match status" value="1"/>
</dbReference>
<dbReference type="InterPro" id="IPR044993">
    <property type="entry name" value="BXL"/>
</dbReference>
<dbReference type="InterPro" id="IPR036962">
    <property type="entry name" value="Glyco_hydro_3_N_sf"/>
</dbReference>
<dbReference type="InterPro" id="IPR002772">
    <property type="entry name" value="Glyco_hydro_3_C"/>
</dbReference>
<dbReference type="PROSITE" id="PS51175">
    <property type="entry name" value="CBM6"/>
    <property type="match status" value="1"/>
</dbReference>
<dbReference type="InterPro" id="IPR001764">
    <property type="entry name" value="Glyco_hydro_3_N"/>
</dbReference>
<accession>A0ABV6QIP8</accession>
<gene>
    <name evidence="5" type="ORF">ACFFGN_08160</name>
</gene>
<dbReference type="SUPFAM" id="SSF50405">
    <property type="entry name" value="Actin-crosslinking proteins"/>
    <property type="match status" value="1"/>
</dbReference>
<feature type="domain" description="CBM6" evidence="4">
    <location>
        <begin position="819"/>
        <end position="944"/>
    </location>
</feature>
<keyword evidence="3 5" id="KW-0378">Hydrolase</keyword>
<dbReference type="SMART" id="SM01217">
    <property type="entry name" value="Fn3_like"/>
    <property type="match status" value="1"/>
</dbReference>
<dbReference type="EMBL" id="JBHLTC010000008">
    <property type="protein sequence ID" value="MFC0624033.1"/>
    <property type="molecule type" value="Genomic_DNA"/>
</dbReference>
<dbReference type="CDD" id="cd23343">
    <property type="entry name" value="beta-trefoil_FSCN_BglX-like"/>
    <property type="match status" value="1"/>
</dbReference>
<dbReference type="GO" id="GO:0016787">
    <property type="term" value="F:hydrolase activity"/>
    <property type="evidence" value="ECO:0007669"/>
    <property type="project" value="UniProtKB-KW"/>
</dbReference>
<dbReference type="Proteomes" id="UP001589890">
    <property type="component" value="Unassembled WGS sequence"/>
</dbReference>
<dbReference type="SMART" id="SM00606">
    <property type="entry name" value="CBD_IV"/>
    <property type="match status" value="1"/>
</dbReference>
<dbReference type="Pfam" id="PF00933">
    <property type="entry name" value="Glyco_hydro_3"/>
    <property type="match status" value="1"/>
</dbReference>
<dbReference type="InterPro" id="IPR017853">
    <property type="entry name" value="GH"/>
</dbReference>
<dbReference type="Pfam" id="PF03422">
    <property type="entry name" value="CBM_6"/>
    <property type="match status" value="1"/>
</dbReference>
<dbReference type="InterPro" id="IPR036881">
    <property type="entry name" value="Glyco_hydro_3_C_sf"/>
</dbReference>
<dbReference type="PANTHER" id="PTHR42721:SF3">
    <property type="entry name" value="BETA-D-XYLOSIDASE 5-RELATED"/>
    <property type="match status" value="1"/>
</dbReference>
<dbReference type="SUPFAM" id="SSF52279">
    <property type="entry name" value="Beta-D-glucan exohydrolase, C-terminal domain"/>
    <property type="match status" value="1"/>
</dbReference>
<keyword evidence="6" id="KW-1185">Reference proteome</keyword>
<dbReference type="Pfam" id="PF01915">
    <property type="entry name" value="Glyco_hydro_3_C"/>
    <property type="match status" value="1"/>
</dbReference>
<organism evidence="5 6">
    <name type="scientific">Kribbella deserti</name>
    <dbReference type="NCBI Taxonomy" id="1926257"/>
    <lineage>
        <taxon>Bacteria</taxon>
        <taxon>Bacillati</taxon>
        <taxon>Actinomycetota</taxon>
        <taxon>Actinomycetes</taxon>
        <taxon>Propionibacteriales</taxon>
        <taxon>Kribbellaceae</taxon>
        <taxon>Kribbella</taxon>
    </lineage>
</organism>
<dbReference type="Gene3D" id="2.60.120.260">
    <property type="entry name" value="Galactose-binding domain-like"/>
    <property type="match status" value="1"/>
</dbReference>
<dbReference type="Gene3D" id="3.40.50.1700">
    <property type="entry name" value="Glycoside hydrolase family 3 C-terminal domain"/>
    <property type="match status" value="1"/>
</dbReference>
<keyword evidence="2" id="KW-0732">Signal</keyword>
<dbReference type="Gene3D" id="3.20.20.300">
    <property type="entry name" value="Glycoside hydrolase, family 3, N-terminal domain"/>
    <property type="match status" value="1"/>
</dbReference>
<dbReference type="CDD" id="cd04084">
    <property type="entry name" value="CBM6_xylanase-like"/>
    <property type="match status" value="1"/>
</dbReference>
<comment type="similarity">
    <text evidence="1">Belongs to the glycosyl hydrolase 3 family.</text>
</comment>
<dbReference type="InterPro" id="IPR008999">
    <property type="entry name" value="Actin-crosslinking"/>
</dbReference>
<sequence>MSQAPAASFRDPALPLGARVDDLLGRLTLAEKLRLLHQHQGAVPRLGVDSFRTGTEALHGVAWLGSATVFPQAVGLASSWNTDLIRSVGTAIGEEVRAFHHKDPTGAGLNVWAPVVNPLRDPRWGRNEEGYSEDPWLTGEIAVAYCEGLIGDDPRRLRTAPTLKHFLAYNNETDRCVTSSSLPPRVLYDYDLPAFKAPLQAGVAFAIMPSYNLVNGRPAHLSPLINDLVRTWTDHDLLFVSDAGAPANLSELQGYFPDGVTAYAASLKAGVDSFTQDDADYGPSVQKLEQALADGLLAEGDIDRAARRALELRFRLGEFDPVSYDDVDPEVVNSPAHQALAREAATQSIVLLKSECCLLPLRPDLKSVAVIGPLADTLYEDWYSGTLPYQVTARAGLTERFESVTYCEGLDRIALKIDGGAGYLAAAEAGQPLTASPASGPDCWFDLFDWGGGAFALRSVRNQRHLSVNDAGEVVDDQPGPNGWEVKQTFALVERTDGSIALRHLNSGRFVTLDSTGSARLQDEGADPLTIFTMETVVDGAAQAAEVAAAAEVAIVVVGNHPLVNGRETEDRADLDLPAAQDRLVRAVHAANRSTVLVMSSSYPFSTTWAQQHLPAILWSSHGGQEYGHALADVLLGTVDPAGRLPQTWYRSAADLPDLLDYDIIGADATYLYYRGTPLYPFGFGLSYTTFEYGDLRLSSTTMPADGEVAISVRVTNTGDRAGTEVVQLYTHQQRSRAKQPLRQLRGFRRVELEPGESVEVELTLRAADLAFWDVTRDRPCVETARHSILIGRSATDLLLSASIDVQGERIPARDVRRTALAATSFDHYCAVTLADASPERGDSVHALEAGSWIAFDDVDLGPGSVTAFTARVARDQEGAATLTLRLDDPLHGTELGTIDVAPTGHRHNWLTLAAPLPEAVSGTHTLYVVFSAEGTYLDNLTFEPTPGKQDLSL</sequence>
<dbReference type="InterPro" id="IPR026891">
    <property type="entry name" value="Fn3-like"/>
</dbReference>
<evidence type="ECO:0000256" key="3">
    <source>
        <dbReference type="ARBA" id="ARBA00022801"/>
    </source>
</evidence>
<name>A0ABV6QIP8_9ACTN</name>
<dbReference type="SUPFAM" id="SSF49785">
    <property type="entry name" value="Galactose-binding domain-like"/>
    <property type="match status" value="1"/>
</dbReference>
<evidence type="ECO:0000313" key="6">
    <source>
        <dbReference type="Proteomes" id="UP001589890"/>
    </source>
</evidence>
<comment type="caution">
    <text evidence="5">The sequence shown here is derived from an EMBL/GenBank/DDBJ whole genome shotgun (WGS) entry which is preliminary data.</text>
</comment>